<organism evidence="7 8">
    <name type="scientific">Meripilus lineatus</name>
    <dbReference type="NCBI Taxonomy" id="2056292"/>
    <lineage>
        <taxon>Eukaryota</taxon>
        <taxon>Fungi</taxon>
        <taxon>Dikarya</taxon>
        <taxon>Basidiomycota</taxon>
        <taxon>Agaricomycotina</taxon>
        <taxon>Agaricomycetes</taxon>
        <taxon>Polyporales</taxon>
        <taxon>Meripilaceae</taxon>
        <taxon>Meripilus</taxon>
    </lineage>
</organism>
<name>A0AAD5V8B7_9APHY</name>
<keyword evidence="5 6" id="KW-0472">Membrane</keyword>
<dbReference type="InterPro" id="IPR011701">
    <property type="entry name" value="MFS"/>
</dbReference>
<gene>
    <name evidence="7" type="ORF">NLI96_g2609</name>
</gene>
<evidence type="ECO:0000256" key="5">
    <source>
        <dbReference type="ARBA" id="ARBA00023136"/>
    </source>
</evidence>
<feature type="transmembrane region" description="Helical" evidence="6">
    <location>
        <begin position="64"/>
        <end position="86"/>
    </location>
</feature>
<evidence type="ECO:0000256" key="4">
    <source>
        <dbReference type="ARBA" id="ARBA00022989"/>
    </source>
</evidence>
<dbReference type="PANTHER" id="PTHR43791:SF4">
    <property type="entry name" value="PANTOTHENATE TRANSPORTER FEN2"/>
    <property type="match status" value="1"/>
</dbReference>
<evidence type="ECO:0000256" key="3">
    <source>
        <dbReference type="ARBA" id="ARBA00022692"/>
    </source>
</evidence>
<feature type="transmembrane region" description="Helical" evidence="6">
    <location>
        <begin position="147"/>
        <end position="167"/>
    </location>
</feature>
<evidence type="ECO:0000313" key="7">
    <source>
        <dbReference type="EMBL" id="KAJ3488757.1"/>
    </source>
</evidence>
<comment type="caution">
    <text evidence="7">The sequence shown here is derived from an EMBL/GenBank/DDBJ whole genome shotgun (WGS) entry which is preliminary data.</text>
</comment>
<keyword evidence="8" id="KW-1185">Reference proteome</keyword>
<dbReference type="PANTHER" id="PTHR43791">
    <property type="entry name" value="PERMEASE-RELATED"/>
    <property type="match status" value="1"/>
</dbReference>
<evidence type="ECO:0008006" key="9">
    <source>
        <dbReference type="Google" id="ProtNLM"/>
    </source>
</evidence>
<evidence type="ECO:0000256" key="6">
    <source>
        <dbReference type="SAM" id="Phobius"/>
    </source>
</evidence>
<dbReference type="EMBL" id="JANAWD010000060">
    <property type="protein sequence ID" value="KAJ3488757.1"/>
    <property type="molecule type" value="Genomic_DNA"/>
</dbReference>
<dbReference type="SUPFAM" id="SSF103473">
    <property type="entry name" value="MFS general substrate transporter"/>
    <property type="match status" value="1"/>
</dbReference>
<dbReference type="Pfam" id="PF07690">
    <property type="entry name" value="MFS_1"/>
    <property type="match status" value="1"/>
</dbReference>
<keyword evidence="4 6" id="KW-1133">Transmembrane helix</keyword>
<dbReference type="GO" id="GO:0015233">
    <property type="term" value="F:pantothenate transmembrane transporter activity"/>
    <property type="evidence" value="ECO:0007669"/>
    <property type="project" value="TreeGrafter"/>
</dbReference>
<reference evidence="7" key="1">
    <citation type="submission" date="2022-07" db="EMBL/GenBank/DDBJ databases">
        <title>Genome Sequence of Physisporinus lineatus.</title>
        <authorList>
            <person name="Buettner E."/>
        </authorList>
    </citation>
    <scope>NUCLEOTIDE SEQUENCE</scope>
    <source>
        <strain evidence="7">VT162</strain>
    </source>
</reference>
<sequence length="180" mass="20015">MRVSEISKIYAIRFFQGIAESSTFVGTHYVLGSWYKPGELGKRSGIFTSSGLVGTLFSGVLQGAVYRFIIDGVITLPIALYGFLIFPDLPATTKAFYLTEEARTRLFGCRLASYQYRSSVVLGFRNELWRMIVSSLSRLRSRMRGHLGTLFVVSSEVGGGMLAVYFLQSRVRLKALAPTT</sequence>
<proteinExistence type="predicted"/>
<dbReference type="AlphaFoldDB" id="A0AAD5V8B7"/>
<dbReference type="Proteomes" id="UP001212997">
    <property type="component" value="Unassembled WGS sequence"/>
</dbReference>
<evidence type="ECO:0000256" key="2">
    <source>
        <dbReference type="ARBA" id="ARBA00022448"/>
    </source>
</evidence>
<dbReference type="InterPro" id="IPR036259">
    <property type="entry name" value="MFS_trans_sf"/>
</dbReference>
<evidence type="ECO:0000313" key="8">
    <source>
        <dbReference type="Proteomes" id="UP001212997"/>
    </source>
</evidence>
<dbReference type="GO" id="GO:0005886">
    <property type="term" value="C:plasma membrane"/>
    <property type="evidence" value="ECO:0007669"/>
    <property type="project" value="TreeGrafter"/>
</dbReference>
<accession>A0AAD5V8B7</accession>
<comment type="subcellular location">
    <subcellularLocation>
        <location evidence="1">Membrane</location>
        <topology evidence="1">Multi-pass membrane protein</topology>
    </subcellularLocation>
</comment>
<keyword evidence="2" id="KW-0813">Transport</keyword>
<dbReference type="GO" id="GO:0098717">
    <property type="term" value="P:pantothenate import across plasma membrane"/>
    <property type="evidence" value="ECO:0007669"/>
    <property type="project" value="TreeGrafter"/>
</dbReference>
<dbReference type="Gene3D" id="1.20.1250.20">
    <property type="entry name" value="MFS general substrate transporter like domains"/>
    <property type="match status" value="1"/>
</dbReference>
<keyword evidence="3 6" id="KW-0812">Transmembrane</keyword>
<evidence type="ECO:0000256" key="1">
    <source>
        <dbReference type="ARBA" id="ARBA00004141"/>
    </source>
</evidence>
<protein>
    <recommendedName>
        <fullName evidence="9">Major facilitator superfamily (MFS) profile domain-containing protein</fullName>
    </recommendedName>
</protein>